<organism evidence="1 2">
    <name type="scientific">Romanomermis culicivorax</name>
    <name type="common">Nematode worm</name>
    <dbReference type="NCBI Taxonomy" id="13658"/>
    <lineage>
        <taxon>Eukaryota</taxon>
        <taxon>Metazoa</taxon>
        <taxon>Ecdysozoa</taxon>
        <taxon>Nematoda</taxon>
        <taxon>Enoplea</taxon>
        <taxon>Dorylaimia</taxon>
        <taxon>Mermithida</taxon>
        <taxon>Mermithoidea</taxon>
        <taxon>Mermithidae</taxon>
        <taxon>Romanomermis</taxon>
    </lineage>
</organism>
<sequence>MPISEKQCNKTVLQKKPIKSIKCSCRRNLAPFSATDPWLQSLGTICKWDNRTNEMLDSPTCDLGVLYVNKQ</sequence>
<dbReference type="WBParaSite" id="nRc.2.0.1.t27415-RA">
    <property type="protein sequence ID" value="nRc.2.0.1.t27415-RA"/>
    <property type="gene ID" value="nRc.2.0.1.g27415"/>
</dbReference>
<name>A0A915JMK8_ROMCU</name>
<dbReference type="AlphaFoldDB" id="A0A915JMK8"/>
<protein>
    <submittedName>
        <fullName evidence="2">Uncharacterized protein</fullName>
    </submittedName>
</protein>
<evidence type="ECO:0000313" key="2">
    <source>
        <dbReference type="WBParaSite" id="nRc.2.0.1.t27415-RA"/>
    </source>
</evidence>
<proteinExistence type="predicted"/>
<accession>A0A915JMK8</accession>
<dbReference type="Proteomes" id="UP000887565">
    <property type="component" value="Unplaced"/>
</dbReference>
<reference evidence="2" key="1">
    <citation type="submission" date="2022-11" db="UniProtKB">
        <authorList>
            <consortium name="WormBaseParasite"/>
        </authorList>
    </citation>
    <scope>IDENTIFICATION</scope>
</reference>
<evidence type="ECO:0000313" key="1">
    <source>
        <dbReference type="Proteomes" id="UP000887565"/>
    </source>
</evidence>
<keyword evidence="1" id="KW-1185">Reference proteome</keyword>